<dbReference type="GO" id="GO:0009306">
    <property type="term" value="P:protein secretion"/>
    <property type="evidence" value="ECO:0007669"/>
    <property type="project" value="InterPro"/>
</dbReference>
<dbReference type="SUPFAM" id="SSF158544">
    <property type="entry name" value="GspK insert domain-like"/>
    <property type="match status" value="2"/>
</dbReference>
<dbReference type="Gene3D" id="1.10.40.60">
    <property type="entry name" value="EpsJ-like"/>
    <property type="match status" value="2"/>
</dbReference>
<keyword evidence="7" id="KW-0653">Protein transport</keyword>
<keyword evidence="9 10" id="KW-0472">Membrane</keyword>
<gene>
    <name evidence="13" type="ORF">AVDCRST_MAG91-3658</name>
</gene>
<dbReference type="InterPro" id="IPR045584">
    <property type="entry name" value="Pilin-like"/>
</dbReference>
<evidence type="ECO:0000256" key="5">
    <source>
        <dbReference type="ARBA" id="ARBA00022519"/>
    </source>
</evidence>
<dbReference type="Pfam" id="PF21687">
    <property type="entry name" value="T2SSK_1st"/>
    <property type="match status" value="1"/>
</dbReference>
<keyword evidence="8" id="KW-1133">Transmembrane helix</keyword>
<dbReference type="InterPro" id="IPR038072">
    <property type="entry name" value="GspK_central_sf"/>
</dbReference>
<dbReference type="PANTHER" id="PTHR38831:SF1">
    <property type="entry name" value="TYPE II SECRETION SYSTEM PROTEIN K-RELATED"/>
    <property type="match status" value="1"/>
</dbReference>
<dbReference type="Gene3D" id="3.30.1300.30">
    <property type="entry name" value="GSPII I/J protein-like"/>
    <property type="match status" value="1"/>
</dbReference>
<evidence type="ECO:0000256" key="9">
    <source>
        <dbReference type="ARBA" id="ARBA00023136"/>
    </source>
</evidence>
<evidence type="ECO:0000256" key="2">
    <source>
        <dbReference type="ARBA" id="ARBA00007246"/>
    </source>
</evidence>
<evidence type="ECO:0000259" key="11">
    <source>
        <dbReference type="Pfam" id="PF03934"/>
    </source>
</evidence>
<keyword evidence="3 10" id="KW-0813">Transport</keyword>
<comment type="subcellular location">
    <subcellularLocation>
        <location evidence="1 10">Cell inner membrane</location>
    </subcellularLocation>
</comment>
<evidence type="ECO:0000256" key="10">
    <source>
        <dbReference type="PIRNR" id="PIRNR002786"/>
    </source>
</evidence>
<dbReference type="Pfam" id="PF03934">
    <property type="entry name" value="T2SSK"/>
    <property type="match status" value="1"/>
</dbReference>
<accession>A0A6J4U2H1</accession>
<dbReference type="InterPro" id="IPR049031">
    <property type="entry name" value="T2SSK_SAM-like_1st"/>
</dbReference>
<evidence type="ECO:0000256" key="6">
    <source>
        <dbReference type="ARBA" id="ARBA00022692"/>
    </source>
</evidence>
<dbReference type="GO" id="GO:0005886">
    <property type="term" value="C:plasma membrane"/>
    <property type="evidence" value="ECO:0007669"/>
    <property type="project" value="UniProtKB-SubCell"/>
</dbReference>
<keyword evidence="5 10" id="KW-0997">Cell inner membrane</keyword>
<organism evidence="13">
    <name type="scientific">uncultured Sphingomonadaceae bacterium</name>
    <dbReference type="NCBI Taxonomy" id="169976"/>
    <lineage>
        <taxon>Bacteria</taxon>
        <taxon>Pseudomonadati</taxon>
        <taxon>Pseudomonadota</taxon>
        <taxon>Alphaproteobacteria</taxon>
        <taxon>Sphingomonadales</taxon>
        <taxon>Sphingomonadaceae</taxon>
        <taxon>environmental samples</taxon>
    </lineage>
</organism>
<comment type="similarity">
    <text evidence="2 10">Belongs to the GSP K family.</text>
</comment>
<reference evidence="13" key="1">
    <citation type="submission" date="2020-02" db="EMBL/GenBank/DDBJ databases">
        <authorList>
            <person name="Meier V. D."/>
        </authorList>
    </citation>
    <scope>NUCLEOTIDE SEQUENCE</scope>
    <source>
        <strain evidence="13">AVDCRST_MAG91</strain>
    </source>
</reference>
<evidence type="ECO:0000256" key="1">
    <source>
        <dbReference type="ARBA" id="ARBA00004533"/>
    </source>
</evidence>
<feature type="domain" description="T2SS protein K first SAM-like" evidence="12">
    <location>
        <begin position="104"/>
        <end position="218"/>
    </location>
</feature>
<keyword evidence="6" id="KW-0812">Transmembrane</keyword>
<evidence type="ECO:0000256" key="7">
    <source>
        <dbReference type="ARBA" id="ARBA00022927"/>
    </source>
</evidence>
<sequence>MRVRPSEEGAALLAVLLLVAVMASLSAVALEKMTLAARTAGNAAASEQARAYALGAETYALLRVSDLTRASPDRTTLAGGWQGNPIRIPLPAGAATATVTDGGNCFNVNSVVRPPEEISLQTGFAADPRGIGQFVALLQLAGVPTDEAARIADGLADWADTDSNPQPAGAEDAAYAGLPVPYRTPNRPLVDVSELRAVAGVTPEIYAAVEPWLCALPEAVRSPINVNTLTPAQAPLLAMLLPGQLGLEDARTLIARRPANGWPRIGDFWTEPAVRSLVKGDVERQTVLKTRWFRLRLDVELDGAQLTEIALIDAGSNPARLVSRNWGQD</sequence>
<dbReference type="AlphaFoldDB" id="A0A6J4U2H1"/>
<name>A0A6J4U2H1_9SPHN</name>
<dbReference type="PANTHER" id="PTHR38831">
    <property type="entry name" value="TYPE II SECRETION SYSTEM PROTEIN K"/>
    <property type="match status" value="1"/>
</dbReference>
<proteinExistence type="inferred from homology"/>
<evidence type="ECO:0000256" key="8">
    <source>
        <dbReference type="ARBA" id="ARBA00022989"/>
    </source>
</evidence>
<dbReference type="SUPFAM" id="SSF54523">
    <property type="entry name" value="Pili subunits"/>
    <property type="match status" value="1"/>
</dbReference>
<evidence type="ECO:0000259" key="12">
    <source>
        <dbReference type="Pfam" id="PF21687"/>
    </source>
</evidence>
<feature type="domain" description="T2SS protein K second SAM-like" evidence="11">
    <location>
        <begin position="224"/>
        <end position="277"/>
    </location>
</feature>
<dbReference type="PIRSF" id="PIRSF002786">
    <property type="entry name" value="XcpX"/>
    <property type="match status" value="1"/>
</dbReference>
<keyword evidence="4 10" id="KW-1003">Cell membrane</keyword>
<dbReference type="NCBIfam" id="NF037980">
    <property type="entry name" value="T2SS_GspK"/>
    <property type="match status" value="1"/>
</dbReference>
<dbReference type="EMBL" id="CADCVX010000641">
    <property type="protein sequence ID" value="CAA9539081.1"/>
    <property type="molecule type" value="Genomic_DNA"/>
</dbReference>
<evidence type="ECO:0000313" key="13">
    <source>
        <dbReference type="EMBL" id="CAA9539081.1"/>
    </source>
</evidence>
<evidence type="ECO:0000256" key="4">
    <source>
        <dbReference type="ARBA" id="ARBA00022475"/>
    </source>
</evidence>
<protein>
    <recommendedName>
        <fullName evidence="10">Type II secretion system protein K</fullName>
    </recommendedName>
</protein>
<evidence type="ECO:0000256" key="3">
    <source>
        <dbReference type="ARBA" id="ARBA00022448"/>
    </source>
</evidence>
<dbReference type="InterPro" id="IPR049179">
    <property type="entry name" value="T2SSK_SAM-like_2nd"/>
</dbReference>
<dbReference type="InterPro" id="IPR005628">
    <property type="entry name" value="GspK"/>
</dbReference>